<dbReference type="PANTHER" id="PTHR48178">
    <property type="entry name" value="PEROXISOME BIOGENESIS FACTOR 2"/>
    <property type="match status" value="1"/>
</dbReference>
<keyword evidence="6" id="KW-0812">Transmembrane</keyword>
<proteinExistence type="inferred from homology"/>
<evidence type="ECO:0000256" key="17">
    <source>
        <dbReference type="ARBA" id="ARBA00034523"/>
    </source>
</evidence>
<evidence type="ECO:0000256" key="7">
    <source>
        <dbReference type="ARBA" id="ARBA00022723"/>
    </source>
</evidence>
<organism evidence="20 21">
    <name type="scientific">Rozella allomycis (strain CSF55)</name>
    <dbReference type="NCBI Taxonomy" id="988480"/>
    <lineage>
        <taxon>Eukaryota</taxon>
        <taxon>Fungi</taxon>
        <taxon>Fungi incertae sedis</taxon>
        <taxon>Cryptomycota</taxon>
        <taxon>Cryptomycota incertae sedis</taxon>
        <taxon>Rozella</taxon>
    </lineage>
</organism>
<evidence type="ECO:0000256" key="5">
    <source>
        <dbReference type="ARBA" id="ARBA00022679"/>
    </source>
</evidence>
<keyword evidence="4" id="KW-0813">Transport</keyword>
<dbReference type="PROSITE" id="PS00518">
    <property type="entry name" value="ZF_RING_1"/>
    <property type="match status" value="1"/>
</dbReference>
<evidence type="ECO:0000256" key="13">
    <source>
        <dbReference type="ARBA" id="ARBA00023136"/>
    </source>
</evidence>
<evidence type="ECO:0000256" key="10">
    <source>
        <dbReference type="ARBA" id="ARBA00022833"/>
    </source>
</evidence>
<evidence type="ECO:0000256" key="12">
    <source>
        <dbReference type="ARBA" id="ARBA00022989"/>
    </source>
</evidence>
<evidence type="ECO:0000256" key="8">
    <source>
        <dbReference type="ARBA" id="ARBA00022771"/>
    </source>
</evidence>
<dbReference type="GO" id="GO:0008270">
    <property type="term" value="F:zinc ion binding"/>
    <property type="evidence" value="ECO:0007669"/>
    <property type="project" value="UniProtKB-KW"/>
</dbReference>
<dbReference type="Gene3D" id="3.30.40.10">
    <property type="entry name" value="Zinc/RING finger domain, C3HC4 (zinc finger)"/>
    <property type="match status" value="1"/>
</dbReference>
<comment type="catalytic activity">
    <reaction evidence="16">
        <text>[E2 ubiquitin-conjugating enzyme]-S-ubiquitinyl-L-cysteine + [acceptor protein]-L-cysteine = [E2 ubiquitin-conjugating enzyme]-L-cysteine + [acceptor protein]-S-ubiquitinyl-L-cysteine.</text>
        <dbReference type="EC" id="2.3.2.36"/>
    </reaction>
</comment>
<dbReference type="SUPFAM" id="SSF57850">
    <property type="entry name" value="RING/U-box"/>
    <property type="match status" value="1"/>
</dbReference>
<evidence type="ECO:0000256" key="16">
    <source>
        <dbReference type="ARBA" id="ARBA00034438"/>
    </source>
</evidence>
<gene>
    <name evidence="20" type="ORF">ROZALSC1DRAFT_21834</name>
</gene>
<evidence type="ECO:0000259" key="19">
    <source>
        <dbReference type="PROSITE" id="PS50089"/>
    </source>
</evidence>
<dbReference type="InterPro" id="IPR013083">
    <property type="entry name" value="Znf_RING/FYVE/PHD"/>
</dbReference>
<evidence type="ECO:0000256" key="1">
    <source>
        <dbReference type="ARBA" id="ARBA00004585"/>
    </source>
</evidence>
<dbReference type="SMART" id="SM00184">
    <property type="entry name" value="RING"/>
    <property type="match status" value="1"/>
</dbReference>
<evidence type="ECO:0000256" key="3">
    <source>
        <dbReference type="ARBA" id="ARBA00008704"/>
    </source>
</evidence>
<keyword evidence="12" id="KW-1133">Transmembrane helix</keyword>
<evidence type="ECO:0000256" key="4">
    <source>
        <dbReference type="ARBA" id="ARBA00022448"/>
    </source>
</evidence>
<keyword evidence="5" id="KW-0808">Transferase</keyword>
<dbReference type="InterPro" id="IPR017907">
    <property type="entry name" value="Znf_RING_CS"/>
</dbReference>
<dbReference type="GO" id="GO:0061630">
    <property type="term" value="F:ubiquitin protein ligase activity"/>
    <property type="evidence" value="ECO:0007669"/>
    <property type="project" value="UniProtKB-EC"/>
</dbReference>
<dbReference type="PROSITE" id="PS50089">
    <property type="entry name" value="ZF_RING_2"/>
    <property type="match status" value="1"/>
</dbReference>
<dbReference type="EMBL" id="ML005134">
    <property type="protein sequence ID" value="RKP19953.1"/>
    <property type="molecule type" value="Genomic_DNA"/>
</dbReference>
<reference evidence="21" key="1">
    <citation type="journal article" date="2018" name="Nat. Microbiol.">
        <title>Leveraging single-cell genomics to expand the fungal tree of life.</title>
        <authorList>
            <person name="Ahrendt S.R."/>
            <person name="Quandt C.A."/>
            <person name="Ciobanu D."/>
            <person name="Clum A."/>
            <person name="Salamov A."/>
            <person name="Andreopoulos B."/>
            <person name="Cheng J.F."/>
            <person name="Woyke T."/>
            <person name="Pelin A."/>
            <person name="Henrissat B."/>
            <person name="Reynolds N.K."/>
            <person name="Benny G.L."/>
            <person name="Smith M.E."/>
            <person name="James T.Y."/>
            <person name="Grigoriev I.V."/>
        </authorList>
    </citation>
    <scope>NUCLEOTIDE SEQUENCE [LARGE SCALE GENOMIC DNA]</scope>
    <source>
        <strain evidence="21">CSF55</strain>
    </source>
</reference>
<dbReference type="GO" id="GO:0016567">
    <property type="term" value="P:protein ubiquitination"/>
    <property type="evidence" value="ECO:0007669"/>
    <property type="project" value="UniProtKB-ARBA"/>
</dbReference>
<dbReference type="Proteomes" id="UP000281549">
    <property type="component" value="Unassembled WGS sequence"/>
</dbReference>
<keyword evidence="8 18" id="KW-0863">Zinc-finger</keyword>
<keyword evidence="10" id="KW-0862">Zinc</keyword>
<comment type="subcellular location">
    <subcellularLocation>
        <location evidence="1">Peroxisome membrane</location>
        <topology evidence="1">Multi-pass membrane protein</topology>
    </subcellularLocation>
</comment>
<evidence type="ECO:0000313" key="21">
    <source>
        <dbReference type="Proteomes" id="UP000281549"/>
    </source>
</evidence>
<evidence type="ECO:0000256" key="18">
    <source>
        <dbReference type="PROSITE-ProRule" id="PRU00175"/>
    </source>
</evidence>
<dbReference type="Pfam" id="PF13639">
    <property type="entry name" value="zf-RING_2"/>
    <property type="match status" value="1"/>
</dbReference>
<dbReference type="PANTHER" id="PTHR48178:SF1">
    <property type="entry name" value="PEROXISOME BIOGENESIS FACTOR 2"/>
    <property type="match status" value="1"/>
</dbReference>
<dbReference type="InterPro" id="IPR006845">
    <property type="entry name" value="Pex_N"/>
</dbReference>
<dbReference type="GO" id="GO:0005778">
    <property type="term" value="C:peroxisomal membrane"/>
    <property type="evidence" value="ECO:0007669"/>
    <property type="project" value="UniProtKB-SubCell"/>
</dbReference>
<accession>A0A4P9YK27</accession>
<keyword evidence="7" id="KW-0479">Metal-binding</keyword>
<keyword evidence="14" id="KW-0576">Peroxisome</keyword>
<dbReference type="Pfam" id="PF04757">
    <property type="entry name" value="Pex2_Pex12"/>
    <property type="match status" value="1"/>
</dbReference>
<dbReference type="InterPro" id="IPR025654">
    <property type="entry name" value="PEX2/10"/>
</dbReference>
<dbReference type="GO" id="GO:0016562">
    <property type="term" value="P:protein import into peroxisome matrix, receptor recycling"/>
    <property type="evidence" value="ECO:0007669"/>
    <property type="project" value="UniProtKB-ARBA"/>
</dbReference>
<dbReference type="InterPro" id="IPR001841">
    <property type="entry name" value="Znf_RING"/>
</dbReference>
<evidence type="ECO:0000256" key="11">
    <source>
        <dbReference type="ARBA" id="ARBA00022927"/>
    </source>
</evidence>
<dbReference type="AlphaFoldDB" id="A0A4P9YK27"/>
<sequence length="261" mass="30602">MKSVLLDAQSLDLELENILQSRISNALSQLNGNFKYKYKSIITFVIRCISFYYNISKRNASYGDELQNLVYSKSESKKTGLSSVDKRNYFMWNVLLPLCWSKCKTRMPLFVADYNEEINSAFELLNFLLFLKDEKYRTWFERLFGFHSIVNDDSLERMIVLEFTDRQMIWNVLSEFLTSIMPLLSSLQIESKFKKIFSHKEAIIPSPNQCGICLKQMVIRQKCSPCGHVFCYHCIESLRMESFKAYCPMCSVLISSTEREK</sequence>
<evidence type="ECO:0000256" key="15">
    <source>
        <dbReference type="ARBA" id="ARBA00032511"/>
    </source>
</evidence>
<keyword evidence="11" id="KW-0653">Protein transport</keyword>
<feature type="domain" description="RING-type" evidence="19">
    <location>
        <begin position="210"/>
        <end position="251"/>
    </location>
</feature>
<comment type="pathway">
    <text evidence="2">Protein modification; protein ubiquitination.</text>
</comment>
<evidence type="ECO:0000256" key="9">
    <source>
        <dbReference type="ARBA" id="ARBA00022786"/>
    </source>
</evidence>
<protein>
    <recommendedName>
        <fullName evidence="17">RING-type E3 ubiquitin transferase (cysteine targeting)</fullName>
        <ecNumber evidence="17">2.3.2.36</ecNumber>
    </recommendedName>
    <alternativeName>
        <fullName evidence="15">Peroxin-2</fullName>
    </alternativeName>
</protein>
<keyword evidence="13" id="KW-0472">Membrane</keyword>
<comment type="similarity">
    <text evidence="3">Belongs to the pex2/pex10/pex12 family.</text>
</comment>
<evidence type="ECO:0000313" key="20">
    <source>
        <dbReference type="EMBL" id="RKP19953.1"/>
    </source>
</evidence>
<evidence type="ECO:0000256" key="2">
    <source>
        <dbReference type="ARBA" id="ARBA00004906"/>
    </source>
</evidence>
<evidence type="ECO:0000256" key="6">
    <source>
        <dbReference type="ARBA" id="ARBA00022692"/>
    </source>
</evidence>
<keyword evidence="9" id="KW-0833">Ubl conjugation pathway</keyword>
<evidence type="ECO:0000256" key="14">
    <source>
        <dbReference type="ARBA" id="ARBA00023140"/>
    </source>
</evidence>
<dbReference type="EC" id="2.3.2.36" evidence="17"/>
<name>A0A4P9YK27_ROZAC</name>